<keyword evidence="2" id="KW-1185">Reference proteome</keyword>
<dbReference type="InterPro" id="IPR019501">
    <property type="entry name" value="Peptidase_M30_hyicolysin"/>
</dbReference>
<dbReference type="PROSITE" id="PS51257">
    <property type="entry name" value="PROKAR_LIPOPROTEIN"/>
    <property type="match status" value="1"/>
</dbReference>
<gene>
    <name evidence="1" type="ORF">EV675_4921</name>
</gene>
<dbReference type="AlphaFoldDB" id="A0A4Q7N8G6"/>
<proteinExistence type="predicted"/>
<comment type="caution">
    <text evidence="1">The sequence shown here is derived from an EMBL/GenBank/DDBJ whole genome shotgun (WGS) entry which is preliminary data.</text>
</comment>
<name>A0A4Q7N8G6_9BURK</name>
<dbReference type="Pfam" id="PF10460">
    <property type="entry name" value="Peptidase_M30"/>
    <property type="match status" value="1"/>
</dbReference>
<evidence type="ECO:0000313" key="1">
    <source>
        <dbReference type="EMBL" id="RZS78277.1"/>
    </source>
</evidence>
<evidence type="ECO:0000313" key="2">
    <source>
        <dbReference type="Proteomes" id="UP000292445"/>
    </source>
</evidence>
<sequence>MLRKSFFCGGKMNRDTVGTIRTLAGISLATLLASCGGGGGGEVSGSGVLSVACSGAQCGASDAQTYRGSGVGIWRYDNSGSSSGTSVPITLNGVSGRTVTLVFSNVSDRDAGMASVSTSVADRPATASKIEAPSDPDHLPGVNQIPAHIRDYQPPVDRASQPQVSARQGPAAAVRAAVEGDVREWQDSGGTRFQATLARRWAAADGRWLNIWVQDGERSPAKVSEALLDSLKSRFSSNQDSVYPIVTDLAGAPWGATVGSGYIGPDQDLHIVMSNITPDGKAWGVIGYFFSANAFLKSYEGLSNEAVVLFLDTETMYLGGQAGRNTGYTTLAHEMTHMVNFYQRAARTGVSPDNRFAVWLEETTALMMEDLASGRVVPGFNPLRDGDYGNWLHQSQNCDYIRGWDASVSSNCFSYPIAANYGGYLLRQYGTDFYRSLLRGTSSTDSFTLLDQAVRQAGGAGARPALRDWGAALALLPASSPAGFGYPRRAQGGYDLPAINGPDYASLRTLPSSSPSTLKASGHFPVVRRPSGASYSETVAVPAGSALTVVVQ</sequence>
<dbReference type="OrthoDB" id="8949730at2"/>
<reference evidence="1 2" key="1">
    <citation type="submission" date="2019-02" db="EMBL/GenBank/DDBJ databases">
        <title>Genomic Encyclopedia of Type Strains, Phase IV (KMG-IV): sequencing the most valuable type-strain genomes for metagenomic binning, comparative biology and taxonomic classification.</title>
        <authorList>
            <person name="Goeker M."/>
        </authorList>
    </citation>
    <scope>NUCLEOTIDE SEQUENCE [LARGE SCALE GENOMIC DNA]</scope>
    <source>
        <strain evidence="1 2">K24</strain>
    </source>
</reference>
<protein>
    <submittedName>
        <fullName evidence="1">Peptidase M30-like protein</fullName>
    </submittedName>
</protein>
<organism evidence="1 2">
    <name type="scientific">Pigmentiphaga kullae</name>
    <dbReference type="NCBI Taxonomy" id="151784"/>
    <lineage>
        <taxon>Bacteria</taxon>
        <taxon>Pseudomonadati</taxon>
        <taxon>Pseudomonadota</taxon>
        <taxon>Betaproteobacteria</taxon>
        <taxon>Burkholderiales</taxon>
        <taxon>Alcaligenaceae</taxon>
        <taxon>Pigmentiphaga</taxon>
    </lineage>
</organism>
<dbReference type="Proteomes" id="UP000292445">
    <property type="component" value="Unassembled WGS sequence"/>
</dbReference>
<dbReference type="EMBL" id="SGXC01000003">
    <property type="protein sequence ID" value="RZS78277.1"/>
    <property type="molecule type" value="Genomic_DNA"/>
</dbReference>
<accession>A0A4Q7N8G6</accession>